<dbReference type="Gene3D" id="3.40.50.1580">
    <property type="entry name" value="Nucleoside phosphorylase domain"/>
    <property type="match status" value="1"/>
</dbReference>
<name>A0ABR0J7X3_9EURO</name>
<accession>A0ABR0J7X3</accession>
<keyword evidence="2" id="KW-1185">Reference proteome</keyword>
<evidence type="ECO:0008006" key="3">
    <source>
        <dbReference type="Google" id="ProtNLM"/>
    </source>
</evidence>
<dbReference type="SUPFAM" id="SSF53167">
    <property type="entry name" value="Purine and uridine phosphorylases"/>
    <property type="match status" value="1"/>
</dbReference>
<sequence>MTANPRKMLTYKDYTVAIICPLPIELDAAWCLFDEEHEALAKKGNDPNGYFLGEMSGHNVAVAYFPYGDQGIGAASAVASNMAWAFPSAKLRLLVGLGGGVRSKRHDIHLGDVVVGMPDGTHGGVVQWNLGKATTHGFERKGHVNKAPDEWRYLAVAMMARHRHGEKRFIDFLMNMQSKYPNKFSRPPPGQDVLFSPDQHHVGDGLSCEEAECVRRYAATPSSHRDPQVHYGTIASGDEVVKDAVKRDTISRENGGVLCVEMEAAKLPDIFPCIVIRGICDYADSHKNDQWHPYAAAVAVAFAKELLTHIPPPIRTSAS</sequence>
<dbReference type="Proteomes" id="UP001345691">
    <property type="component" value="Unassembled WGS sequence"/>
</dbReference>
<dbReference type="PANTHER" id="PTHR46082:SF11">
    <property type="entry name" value="AAA+ ATPASE DOMAIN-CONTAINING PROTEIN-RELATED"/>
    <property type="match status" value="1"/>
</dbReference>
<dbReference type="EMBL" id="JAVRRF010000014">
    <property type="protein sequence ID" value="KAK5058348.1"/>
    <property type="molecule type" value="Genomic_DNA"/>
</dbReference>
<dbReference type="InterPro" id="IPR035994">
    <property type="entry name" value="Nucleoside_phosphorylase_sf"/>
</dbReference>
<dbReference type="PANTHER" id="PTHR46082">
    <property type="entry name" value="ATP/GTP-BINDING PROTEIN-RELATED"/>
    <property type="match status" value="1"/>
</dbReference>
<protein>
    <recommendedName>
        <fullName evidence="3">Nucleoside phosphorylase domain-containing protein</fullName>
    </recommendedName>
</protein>
<dbReference type="InterPro" id="IPR053137">
    <property type="entry name" value="NLR-like"/>
</dbReference>
<evidence type="ECO:0000313" key="2">
    <source>
        <dbReference type="Proteomes" id="UP001345691"/>
    </source>
</evidence>
<evidence type="ECO:0000313" key="1">
    <source>
        <dbReference type="EMBL" id="KAK5058348.1"/>
    </source>
</evidence>
<organism evidence="1 2">
    <name type="scientific">Exophiala sideris</name>
    <dbReference type="NCBI Taxonomy" id="1016849"/>
    <lineage>
        <taxon>Eukaryota</taxon>
        <taxon>Fungi</taxon>
        <taxon>Dikarya</taxon>
        <taxon>Ascomycota</taxon>
        <taxon>Pezizomycotina</taxon>
        <taxon>Eurotiomycetes</taxon>
        <taxon>Chaetothyriomycetidae</taxon>
        <taxon>Chaetothyriales</taxon>
        <taxon>Herpotrichiellaceae</taxon>
        <taxon>Exophiala</taxon>
    </lineage>
</organism>
<gene>
    <name evidence="1" type="ORF">LTR69_006753</name>
</gene>
<reference evidence="1 2" key="1">
    <citation type="submission" date="2023-08" db="EMBL/GenBank/DDBJ databases">
        <title>Black Yeasts Isolated from many extreme environments.</title>
        <authorList>
            <person name="Coleine C."/>
            <person name="Stajich J.E."/>
            <person name="Selbmann L."/>
        </authorList>
    </citation>
    <scope>NUCLEOTIDE SEQUENCE [LARGE SCALE GENOMIC DNA]</scope>
    <source>
        <strain evidence="1 2">CCFEE 6328</strain>
    </source>
</reference>
<proteinExistence type="predicted"/>
<comment type="caution">
    <text evidence="1">The sequence shown here is derived from an EMBL/GenBank/DDBJ whole genome shotgun (WGS) entry which is preliminary data.</text>
</comment>